<evidence type="ECO:0000256" key="1">
    <source>
        <dbReference type="SAM" id="MobiDB-lite"/>
    </source>
</evidence>
<keyword evidence="3" id="KW-1185">Reference proteome</keyword>
<evidence type="ECO:0000313" key="3">
    <source>
        <dbReference type="Proteomes" id="UP000422736"/>
    </source>
</evidence>
<organism evidence="2 3">
    <name type="scientific">Kluyveromyces marxianus</name>
    <name type="common">Yeast</name>
    <name type="synonym">Candida kefyr</name>
    <dbReference type="NCBI Taxonomy" id="4911"/>
    <lineage>
        <taxon>Eukaryota</taxon>
        <taxon>Fungi</taxon>
        <taxon>Dikarya</taxon>
        <taxon>Ascomycota</taxon>
        <taxon>Saccharomycotina</taxon>
        <taxon>Saccharomycetes</taxon>
        <taxon>Saccharomycetales</taxon>
        <taxon>Saccharomycetaceae</taxon>
        <taxon>Kluyveromyces</taxon>
    </lineage>
</organism>
<reference evidence="2 3" key="2">
    <citation type="submission" date="2019-11" db="EMBL/GenBank/DDBJ databases">
        <authorList>
            <person name="Lu H."/>
        </authorList>
    </citation>
    <scope>NUCLEOTIDE SEQUENCE [LARGE SCALE GENOMIC DNA]</scope>
    <source>
        <strain evidence="2 3">FIM1</strain>
    </source>
</reference>
<proteinExistence type="predicted"/>
<dbReference type="EMBL" id="CP015061">
    <property type="protein sequence ID" value="QGN18305.1"/>
    <property type="molecule type" value="Genomic_DNA"/>
</dbReference>
<feature type="compositionally biased region" description="Basic and acidic residues" evidence="1">
    <location>
        <begin position="10"/>
        <end position="26"/>
    </location>
</feature>
<accession>A0ABX6F138</accession>
<evidence type="ECO:0000313" key="2">
    <source>
        <dbReference type="EMBL" id="QGN18305.1"/>
    </source>
</evidence>
<feature type="region of interest" description="Disordered" evidence="1">
    <location>
        <begin position="1"/>
        <end position="26"/>
    </location>
</feature>
<dbReference type="Proteomes" id="UP000422736">
    <property type="component" value="Chromosome 7"/>
</dbReference>
<reference evidence="2 3" key="1">
    <citation type="submission" date="2016-03" db="EMBL/GenBank/DDBJ databases">
        <title>How can Kluyveromyces marxianus grow so fast - potential evolutionary course in Saccharomyces Complex revealed by comparative genomics.</title>
        <authorList>
            <person name="Mo W."/>
            <person name="Lu W."/>
            <person name="Yang X."/>
            <person name="Qi J."/>
            <person name="Lv H."/>
        </authorList>
    </citation>
    <scope>NUCLEOTIDE SEQUENCE [LARGE SCALE GENOMIC DNA]</scope>
    <source>
        <strain evidence="2 3">FIM1</strain>
    </source>
</reference>
<sequence>MSGYVDEIEAEKQQDLDKKKQQEQDK</sequence>
<name>A0ABX6F138_KLUMA</name>
<protein>
    <submittedName>
        <fullName evidence="2">Uncharacterized protein</fullName>
    </submittedName>
</protein>
<gene>
    <name evidence="2" type="ORF">FIM1_4631</name>
</gene>